<evidence type="ECO:0000256" key="4">
    <source>
        <dbReference type="ARBA" id="ARBA00023163"/>
    </source>
</evidence>
<evidence type="ECO:0000256" key="5">
    <source>
        <dbReference type="ARBA" id="ARBA00023242"/>
    </source>
</evidence>
<gene>
    <name evidence="9" type="ORF">Tdes44962_MAKER00582</name>
</gene>
<comment type="caution">
    <text evidence="9">The sequence shown here is derived from an EMBL/GenBank/DDBJ whole genome shotgun (WGS) entry which is preliminary data.</text>
</comment>
<name>A0A9W7W0D0_9PEZI</name>
<dbReference type="InterPro" id="IPR012340">
    <property type="entry name" value="NA-bd_OB-fold"/>
</dbReference>
<dbReference type="InterPro" id="IPR045113">
    <property type="entry name" value="Rpb7-like"/>
</dbReference>
<protein>
    <recommendedName>
        <fullName evidence="6">DNA-directed RNA polymerase subunit</fullName>
    </recommendedName>
</protein>
<dbReference type="SUPFAM" id="SSF50249">
    <property type="entry name" value="Nucleic acid-binding proteins"/>
    <property type="match status" value="1"/>
</dbReference>
<dbReference type="Pfam" id="PF03876">
    <property type="entry name" value="SHS2_Rpb7-N"/>
    <property type="match status" value="1"/>
</dbReference>
<evidence type="ECO:0000256" key="3">
    <source>
        <dbReference type="ARBA" id="ARBA00022478"/>
    </source>
</evidence>
<evidence type="ECO:0000259" key="7">
    <source>
        <dbReference type="Pfam" id="PF03876"/>
    </source>
</evidence>
<dbReference type="Gene3D" id="2.40.50.140">
    <property type="entry name" value="Nucleic acid-binding proteins"/>
    <property type="match status" value="1"/>
</dbReference>
<accession>A0A9W7W0D0</accession>
<dbReference type="PANTHER" id="PTHR12709:SF1">
    <property type="entry name" value="DNA-DIRECTED RNA POLYMERASE III SUBUNIT RPC8"/>
    <property type="match status" value="1"/>
</dbReference>
<feature type="domain" description="RNA polymerase III subunit Rpc25" evidence="8">
    <location>
        <begin position="83"/>
        <end position="206"/>
    </location>
</feature>
<evidence type="ECO:0000256" key="6">
    <source>
        <dbReference type="RuleBase" id="RU369086"/>
    </source>
</evidence>
<dbReference type="CDD" id="cd04330">
    <property type="entry name" value="RNAP_III_Rpc25_N"/>
    <property type="match status" value="1"/>
</dbReference>
<dbReference type="InterPro" id="IPR005576">
    <property type="entry name" value="Rpb7-like_N"/>
</dbReference>
<dbReference type="Proteomes" id="UP001138500">
    <property type="component" value="Unassembled WGS sequence"/>
</dbReference>
<feature type="domain" description="RNA polymerase Rpb7-like N-terminal" evidence="7">
    <location>
        <begin position="9"/>
        <end position="64"/>
    </location>
</feature>
<keyword evidence="3 6" id="KW-0240">DNA-directed RNA polymerase</keyword>
<evidence type="ECO:0000313" key="10">
    <source>
        <dbReference type="Proteomes" id="UP001138500"/>
    </source>
</evidence>
<dbReference type="PANTHER" id="PTHR12709">
    <property type="entry name" value="DNA-DIRECTED RNA POLYMERASE II, III"/>
    <property type="match status" value="1"/>
</dbReference>
<dbReference type="Gene3D" id="3.30.1490.120">
    <property type="entry name" value="RNA polymerase Rpb7-like, N-terminal domain"/>
    <property type="match status" value="1"/>
</dbReference>
<keyword evidence="10" id="KW-1185">Reference proteome</keyword>
<dbReference type="EMBL" id="RIBY02002089">
    <property type="protein sequence ID" value="KAH9825652.1"/>
    <property type="molecule type" value="Genomic_DNA"/>
</dbReference>
<evidence type="ECO:0000256" key="1">
    <source>
        <dbReference type="ARBA" id="ARBA00004123"/>
    </source>
</evidence>
<organism evidence="9 10">
    <name type="scientific">Teratosphaeria destructans</name>
    <dbReference type="NCBI Taxonomy" id="418781"/>
    <lineage>
        <taxon>Eukaryota</taxon>
        <taxon>Fungi</taxon>
        <taxon>Dikarya</taxon>
        <taxon>Ascomycota</taxon>
        <taxon>Pezizomycotina</taxon>
        <taxon>Dothideomycetes</taxon>
        <taxon>Dothideomycetidae</taxon>
        <taxon>Mycosphaerellales</taxon>
        <taxon>Teratosphaeriaceae</taxon>
        <taxon>Teratosphaeria</taxon>
    </lineage>
</organism>
<evidence type="ECO:0000313" key="9">
    <source>
        <dbReference type="EMBL" id="KAH9825652.1"/>
    </source>
</evidence>
<reference evidence="9 10" key="1">
    <citation type="journal article" date="2018" name="IMA Fungus">
        <title>IMA Genome-F 10: Nine draft genome sequences of Claviceps purpurea s.lat., including C. arundinis, C. humidiphila, and C. cf. spartinae, pseudomolecules for the pitch canker pathogen Fusarium circinatum, draft genome of Davidsoniella eucalypti, Grosmannia galeiformis, Quambalaria eucalypti, and Teratosphaeria destructans.</title>
        <authorList>
            <person name="Wingfield B.D."/>
            <person name="Liu M."/>
            <person name="Nguyen H.D."/>
            <person name="Lane F.A."/>
            <person name="Morgan S.W."/>
            <person name="De Vos L."/>
            <person name="Wilken P.M."/>
            <person name="Duong T.A."/>
            <person name="Aylward J."/>
            <person name="Coetzee M.P."/>
            <person name="Dadej K."/>
            <person name="De Beer Z.W."/>
            <person name="Findlay W."/>
            <person name="Havenga M."/>
            <person name="Kolarik M."/>
            <person name="Menzies J.G."/>
            <person name="Naidoo K."/>
            <person name="Pochopski O."/>
            <person name="Shoukouhi P."/>
            <person name="Santana Q.C."/>
            <person name="Seifert K.A."/>
            <person name="Soal N."/>
            <person name="Steenkamp E.T."/>
            <person name="Tatham C.T."/>
            <person name="van der Nest M.A."/>
            <person name="Wingfield M.J."/>
        </authorList>
    </citation>
    <scope>NUCLEOTIDE SEQUENCE [LARGE SCALE GENOMIC DNA]</scope>
    <source>
        <strain evidence="9">CMW44962</strain>
    </source>
</reference>
<dbReference type="InterPro" id="IPR013238">
    <property type="entry name" value="RNA_pol_III_Rbc25"/>
</dbReference>
<reference evidence="9 10" key="2">
    <citation type="journal article" date="2021" name="Curr. Genet.">
        <title>Genetic response to nitrogen starvation in the aggressive Eucalyptus foliar pathogen Teratosphaeria destructans.</title>
        <authorList>
            <person name="Havenga M."/>
            <person name="Wingfield B.D."/>
            <person name="Wingfield M.J."/>
            <person name="Dreyer L.L."/>
            <person name="Roets F."/>
            <person name="Aylward J."/>
        </authorList>
    </citation>
    <scope>NUCLEOTIDE SEQUENCE [LARGE SCALE GENOMIC DNA]</scope>
    <source>
        <strain evidence="9">CMW44962</strain>
    </source>
</reference>
<dbReference type="AlphaFoldDB" id="A0A9W7W0D0"/>
<evidence type="ECO:0000256" key="2">
    <source>
        <dbReference type="ARBA" id="ARBA00009307"/>
    </source>
</evidence>
<comment type="subcellular location">
    <subcellularLocation>
        <location evidence="1 6">Nucleus</location>
    </subcellularLocation>
</comment>
<dbReference type="Pfam" id="PF08292">
    <property type="entry name" value="RNA_pol_Rbc25"/>
    <property type="match status" value="1"/>
</dbReference>
<dbReference type="SUPFAM" id="SSF88798">
    <property type="entry name" value="N-terminal, heterodimerisation domain of RBP7 (RpoE)"/>
    <property type="match status" value="1"/>
</dbReference>
<evidence type="ECO:0000259" key="8">
    <source>
        <dbReference type="Pfam" id="PF08292"/>
    </source>
</evidence>
<dbReference type="GO" id="GO:0006384">
    <property type="term" value="P:transcription initiation at RNA polymerase III promoter"/>
    <property type="evidence" value="ECO:0007669"/>
    <property type="project" value="TreeGrafter"/>
</dbReference>
<comment type="function">
    <text evidence="6">DNA-dependent RNA polymerase which catalyzes the transcription of DNA into RNA using the four ribonucleoside triphosphates as substrates.</text>
</comment>
<comment type="similarity">
    <text evidence="2">Belongs to the eukaryotic RPB7/RPC8 RNA polymerase subunit family.</text>
</comment>
<sequence>MYTLVTVADVVQIAPSDFNKTSNRAIEDFINSKYADKVIHKIGLCLGFHSLIKTSEGLIGHGTGIVNINVDFRLVVFRPFKGEIIQGTITHSNASGIFISMDFFEDIVIPPELLFSDTSFETDSEGNDVFIWRADDGAGGVNEFFFDRAEKCLMRVEIEEWNDLSPQMKRPEDFDLDHRDKYGLRLAPYRILCSMMHSGLGPSLWWVGDESGQEGEDGANGTTIDMEQ</sequence>
<proteinExistence type="inferred from homology"/>
<dbReference type="GO" id="GO:0055029">
    <property type="term" value="C:nuclear DNA-directed RNA polymerase complex"/>
    <property type="evidence" value="ECO:0007669"/>
    <property type="project" value="UniProtKB-ARBA"/>
</dbReference>
<keyword evidence="5 6" id="KW-0539">Nucleus</keyword>
<keyword evidence="4 6" id="KW-0804">Transcription</keyword>
<dbReference type="GO" id="GO:0005666">
    <property type="term" value="C:RNA polymerase III complex"/>
    <property type="evidence" value="ECO:0007669"/>
    <property type="project" value="TreeGrafter"/>
</dbReference>
<dbReference type="OrthoDB" id="10256606at2759"/>
<dbReference type="InterPro" id="IPR036898">
    <property type="entry name" value="RNA_pol_Rpb7-like_N_sf"/>
</dbReference>